<feature type="compositionally biased region" description="Basic and acidic residues" evidence="1">
    <location>
        <begin position="1"/>
        <end position="24"/>
    </location>
</feature>
<proteinExistence type="predicted"/>
<reference evidence="3" key="1">
    <citation type="journal article" date="2019" name="Int. J. Syst. Evol. Microbiol.">
        <title>The Global Catalogue of Microorganisms (GCM) 10K type strain sequencing project: providing services to taxonomists for standard genome sequencing and annotation.</title>
        <authorList>
            <consortium name="The Broad Institute Genomics Platform"/>
            <consortium name="The Broad Institute Genome Sequencing Center for Infectious Disease"/>
            <person name="Wu L."/>
            <person name="Ma J."/>
        </authorList>
    </citation>
    <scope>NUCLEOTIDE SEQUENCE [LARGE SCALE GENOMIC DNA]</scope>
    <source>
        <strain evidence="3">CGMCC 4.1434</strain>
    </source>
</reference>
<evidence type="ECO:0000313" key="3">
    <source>
        <dbReference type="Proteomes" id="UP001596109"/>
    </source>
</evidence>
<feature type="compositionally biased region" description="Polar residues" evidence="1">
    <location>
        <begin position="26"/>
        <end position="38"/>
    </location>
</feature>
<dbReference type="RefSeq" id="WP_381432399.1">
    <property type="nucleotide sequence ID" value="NZ_JBHSNO010000005.1"/>
</dbReference>
<evidence type="ECO:0000256" key="1">
    <source>
        <dbReference type="SAM" id="MobiDB-lite"/>
    </source>
</evidence>
<gene>
    <name evidence="2" type="ORF">ACFPRA_07890</name>
</gene>
<dbReference type="EMBL" id="JBHSNO010000005">
    <property type="protein sequence ID" value="MFC5588803.1"/>
    <property type="molecule type" value="Genomic_DNA"/>
</dbReference>
<evidence type="ECO:0000313" key="2">
    <source>
        <dbReference type="EMBL" id="MFC5588803.1"/>
    </source>
</evidence>
<accession>A0ABW0TJ45</accession>
<sequence>MKQEPDGLRKDKKRLHEVPAKAKNGEWSTNGHSNSSTETDWKAYHRNPQLDHAAGDYEPLQHREKLHMSEHPKQKMKNSKKMSNPLLRDLSTLPTSGEQMDDTIHLLMQEELYAEGFDQP</sequence>
<comment type="caution">
    <text evidence="2">The sequence shown here is derived from an EMBL/GenBank/DDBJ whole genome shotgun (WGS) entry which is preliminary data.</text>
</comment>
<feature type="region of interest" description="Disordered" evidence="1">
    <location>
        <begin position="69"/>
        <end position="97"/>
    </location>
</feature>
<dbReference type="Proteomes" id="UP001596109">
    <property type="component" value="Unassembled WGS sequence"/>
</dbReference>
<protein>
    <submittedName>
        <fullName evidence="2">Uncharacterized protein</fullName>
    </submittedName>
</protein>
<feature type="region of interest" description="Disordered" evidence="1">
    <location>
        <begin position="1"/>
        <end position="39"/>
    </location>
</feature>
<keyword evidence="3" id="KW-1185">Reference proteome</keyword>
<name>A0ABW0TJ45_9BACL</name>
<organism evidence="2 3">
    <name type="scientific">Sporosarcina soli</name>
    <dbReference type="NCBI Taxonomy" id="334736"/>
    <lineage>
        <taxon>Bacteria</taxon>
        <taxon>Bacillati</taxon>
        <taxon>Bacillota</taxon>
        <taxon>Bacilli</taxon>
        <taxon>Bacillales</taxon>
        <taxon>Caryophanaceae</taxon>
        <taxon>Sporosarcina</taxon>
    </lineage>
</organism>